<evidence type="ECO:0000256" key="1">
    <source>
        <dbReference type="SAM" id="Phobius"/>
    </source>
</evidence>
<dbReference type="Proteomes" id="UP000515758">
    <property type="component" value="Chromosome"/>
</dbReference>
<name>A0A6S4UKN1_ACIPI</name>
<accession>A0A6S4UKN1</accession>
<keyword evidence="1" id="KW-1133">Transmembrane helix</keyword>
<gene>
    <name evidence="2" type="ORF">WP2W18E11_17690</name>
</gene>
<dbReference type="EMBL" id="AP021936">
    <property type="protein sequence ID" value="BBQ48771.1"/>
    <property type="molecule type" value="Genomic_DNA"/>
</dbReference>
<dbReference type="RefSeq" id="WP_182918030.1">
    <property type="nucleotide sequence ID" value="NZ_AP021936.1"/>
</dbReference>
<evidence type="ECO:0000313" key="3">
    <source>
        <dbReference type="Proteomes" id="UP000515758"/>
    </source>
</evidence>
<reference evidence="2 3" key="1">
    <citation type="submission" date="2019-12" db="EMBL/GenBank/DDBJ databases">
        <title>complete genome sequences of Acinetobacter pittii str. WP2-W18-ESBL-11 isolated from wastewater treatment plant effluent.</title>
        <authorList>
            <person name="Sekizuka T."/>
            <person name="Itokawa K."/>
            <person name="Yatsu K."/>
            <person name="Inamine Y."/>
            <person name="Kuroda M."/>
        </authorList>
    </citation>
    <scope>NUCLEOTIDE SEQUENCE [LARGE SCALE GENOMIC DNA]</scope>
    <source>
        <strain evidence="2 3">WP2-W18-ESBL-11</strain>
    </source>
</reference>
<sequence length="244" mass="28203">MLDQSFFLNLNFWSLIVAFFALLVSLFPHIKHLLKGKKIDLDIHRKIIVYHWVGFPSLNIHLGLFNKGGTKVNIKSINLKITKDGNLVTTLKCQGFFETSVSQTANTFFPFDLPADDSWTHLCWFAMDIDRNREQKAKNAIVAVDMNIAEKIRANAVNSQPIEAESELVDHLVSLHNQNFIWETGEYFAEIQVETNPVVNISKKFRFTLYETEVNELNNYTLEYKYGFAYGHQKNKFVFSQISD</sequence>
<evidence type="ECO:0000313" key="2">
    <source>
        <dbReference type="EMBL" id="BBQ48771.1"/>
    </source>
</evidence>
<organism evidence="2 3">
    <name type="scientific">Acinetobacter pittii</name>
    <name type="common">Acinetobacter genomosp. 3</name>
    <dbReference type="NCBI Taxonomy" id="48296"/>
    <lineage>
        <taxon>Bacteria</taxon>
        <taxon>Pseudomonadati</taxon>
        <taxon>Pseudomonadota</taxon>
        <taxon>Gammaproteobacteria</taxon>
        <taxon>Moraxellales</taxon>
        <taxon>Moraxellaceae</taxon>
        <taxon>Acinetobacter</taxon>
        <taxon>Acinetobacter calcoaceticus/baumannii complex</taxon>
    </lineage>
</organism>
<dbReference type="AlphaFoldDB" id="A0A6S4UKN1"/>
<feature type="transmembrane region" description="Helical" evidence="1">
    <location>
        <begin position="6"/>
        <end position="27"/>
    </location>
</feature>
<keyword evidence="1" id="KW-0812">Transmembrane</keyword>
<proteinExistence type="predicted"/>
<keyword evidence="1" id="KW-0472">Membrane</keyword>
<protein>
    <submittedName>
        <fullName evidence="2">Uncharacterized protein</fullName>
    </submittedName>
</protein>